<keyword evidence="4 7" id="KW-1133">Transmembrane helix</keyword>
<evidence type="ECO:0000256" key="6">
    <source>
        <dbReference type="ARBA" id="ARBA00043993"/>
    </source>
</evidence>
<keyword evidence="2" id="KW-1003">Cell membrane</keyword>
<feature type="transmembrane region" description="Helical" evidence="7">
    <location>
        <begin position="426"/>
        <end position="444"/>
    </location>
</feature>
<gene>
    <name evidence="9" type="ORF">D5H75_28785</name>
</gene>
<feature type="transmembrane region" description="Helical" evidence="7">
    <location>
        <begin position="335"/>
        <end position="353"/>
    </location>
</feature>
<feature type="transmembrane region" description="Helical" evidence="7">
    <location>
        <begin position="359"/>
        <end position="381"/>
    </location>
</feature>
<feature type="transmembrane region" description="Helical" evidence="7">
    <location>
        <begin position="456"/>
        <end position="474"/>
    </location>
</feature>
<dbReference type="InterPro" id="IPR049453">
    <property type="entry name" value="Memb_transporter_dom"/>
</dbReference>
<dbReference type="Proteomes" id="UP000265768">
    <property type="component" value="Unassembled WGS sequence"/>
</dbReference>
<dbReference type="PANTHER" id="PTHR30509">
    <property type="entry name" value="P-HYDROXYBENZOIC ACID EFFLUX PUMP SUBUNIT-RELATED"/>
    <property type="match status" value="1"/>
</dbReference>
<keyword evidence="5 7" id="KW-0472">Membrane</keyword>
<dbReference type="EMBL" id="QZEY01000014">
    <property type="protein sequence ID" value="RJL24782.1"/>
    <property type="molecule type" value="Genomic_DNA"/>
</dbReference>
<evidence type="ECO:0000313" key="9">
    <source>
        <dbReference type="EMBL" id="RJL24782.1"/>
    </source>
</evidence>
<evidence type="ECO:0000256" key="7">
    <source>
        <dbReference type="SAM" id="Phobius"/>
    </source>
</evidence>
<accession>A0A3A4AZI1</accession>
<feature type="domain" description="Integral membrane bound transporter" evidence="8">
    <location>
        <begin position="346"/>
        <end position="469"/>
    </location>
</feature>
<dbReference type="PANTHER" id="PTHR30509:SF9">
    <property type="entry name" value="MULTIDRUG RESISTANCE PROTEIN MDTO"/>
    <property type="match status" value="1"/>
</dbReference>
<organism evidence="9 10">
    <name type="scientific">Bailinhaonella thermotolerans</name>
    <dbReference type="NCBI Taxonomy" id="1070861"/>
    <lineage>
        <taxon>Bacteria</taxon>
        <taxon>Bacillati</taxon>
        <taxon>Actinomycetota</taxon>
        <taxon>Actinomycetes</taxon>
        <taxon>Streptosporangiales</taxon>
        <taxon>Streptosporangiaceae</taxon>
        <taxon>Bailinhaonella</taxon>
    </lineage>
</organism>
<feature type="transmembrane region" description="Helical" evidence="7">
    <location>
        <begin position="388"/>
        <end position="420"/>
    </location>
</feature>
<evidence type="ECO:0000313" key="10">
    <source>
        <dbReference type="Proteomes" id="UP000265768"/>
    </source>
</evidence>
<keyword evidence="3 7" id="KW-0812">Transmembrane</keyword>
<name>A0A3A4AZI1_9ACTN</name>
<feature type="transmembrane region" description="Helical" evidence="7">
    <location>
        <begin position="138"/>
        <end position="159"/>
    </location>
</feature>
<evidence type="ECO:0000256" key="3">
    <source>
        <dbReference type="ARBA" id="ARBA00022692"/>
    </source>
</evidence>
<dbReference type="GO" id="GO:0005886">
    <property type="term" value="C:plasma membrane"/>
    <property type="evidence" value="ECO:0007669"/>
    <property type="project" value="UniProtKB-SubCell"/>
</dbReference>
<evidence type="ECO:0000256" key="2">
    <source>
        <dbReference type="ARBA" id="ARBA00022475"/>
    </source>
</evidence>
<reference evidence="9 10" key="1">
    <citation type="submission" date="2018-09" db="EMBL/GenBank/DDBJ databases">
        <title>YIM 75507 draft genome.</title>
        <authorList>
            <person name="Tang S."/>
            <person name="Feng Y."/>
        </authorList>
    </citation>
    <scope>NUCLEOTIDE SEQUENCE [LARGE SCALE GENOMIC DNA]</scope>
    <source>
        <strain evidence="9 10">YIM 75507</strain>
    </source>
</reference>
<comment type="subcellular location">
    <subcellularLocation>
        <location evidence="1">Cell membrane</location>
        <topology evidence="1">Multi-pass membrane protein</topology>
    </subcellularLocation>
</comment>
<evidence type="ECO:0000256" key="1">
    <source>
        <dbReference type="ARBA" id="ARBA00004651"/>
    </source>
</evidence>
<evidence type="ECO:0000256" key="4">
    <source>
        <dbReference type="ARBA" id="ARBA00022989"/>
    </source>
</evidence>
<keyword evidence="10" id="KW-1185">Reference proteome</keyword>
<proteinExistence type="inferred from homology"/>
<feature type="transmembrane region" description="Helical" evidence="7">
    <location>
        <begin position="93"/>
        <end position="126"/>
    </location>
</feature>
<comment type="similarity">
    <text evidence="6">Belongs to the YccS/YhfK family.</text>
</comment>
<comment type="caution">
    <text evidence="9">The sequence shown here is derived from an EMBL/GenBank/DDBJ whole genome shotgun (WGS) entry which is preliminary data.</text>
</comment>
<evidence type="ECO:0000256" key="5">
    <source>
        <dbReference type="ARBA" id="ARBA00023136"/>
    </source>
</evidence>
<dbReference type="RefSeq" id="WP_119929698.1">
    <property type="nucleotide sequence ID" value="NZ_QZEY01000014.1"/>
</dbReference>
<dbReference type="OrthoDB" id="3816110at2"/>
<evidence type="ECO:0000259" key="8">
    <source>
        <dbReference type="Pfam" id="PF13515"/>
    </source>
</evidence>
<protein>
    <submittedName>
        <fullName evidence="9">FUSC family protein</fullName>
    </submittedName>
</protein>
<dbReference type="Pfam" id="PF13515">
    <property type="entry name" value="FUSC_2"/>
    <property type="match status" value="1"/>
</dbReference>
<feature type="transmembrane region" description="Helical" evidence="7">
    <location>
        <begin position="68"/>
        <end position="86"/>
    </location>
</feature>
<sequence>MSWLLEVVRPKPVKADKVAMLRAALGIAGPLALGLALGQPVAGMFAATGGLAAIAADRGGPYRLRVIRGFWAGLAGLIGFCVGLLVRGHGWASLAVVVLASIVAALLGGVGGIGSIAGLQLIIYLVLGTGLPLAGPAWIPPAMYAVGFTWAVLLTLAAWPFHPRAPEKRDVAQVYRTLASLARAGHDGREHALQSYREAQNSAYGTVLAARSAAAGPDRHRSREVMLLNHATSLKDAILSRRHENRDPIPRLGHVLDQMAAAIEGRGEVPGPPGLGPSTPATRALGKELESALGVLRGEGRPGGDDAWRQARPTLRDRFHEVWNEWRYGRFTRMYALRLTLCMAVAAVCTELLPLDRSYWVMLTVGIVLKPDFGSVLARALQRGLGTILGVVLAAVMVVFVAPGPWILLPVAVLAALLPYGQQRNWGLFSTFQAPLVILLVDLLTHGGWSLVEARLLDTLLGCAIVLCVGYLPWPTAWVAPVAPRFADAVDATAEYLRQALSTRRWRREDRERVYTALSDLRASFQRALSEPRRVSGRVTVWWPAIVSLQQVADEIAPTAARMRHGAGEVSRDDVDRLAALLEDVAGAVRDERRLRDLDLPGDDRLAPLASAVRGLRSAVSG</sequence>
<dbReference type="AlphaFoldDB" id="A0A3A4AZI1"/>